<dbReference type="Gene3D" id="3.40.50.1980">
    <property type="entry name" value="Nitrogenase molybdenum iron protein domain"/>
    <property type="match status" value="3"/>
</dbReference>
<evidence type="ECO:0000256" key="5">
    <source>
        <dbReference type="SAM" id="SignalP"/>
    </source>
</evidence>
<dbReference type="GO" id="GO:0030313">
    <property type="term" value="C:cell envelope"/>
    <property type="evidence" value="ECO:0007669"/>
    <property type="project" value="UniProtKB-SubCell"/>
</dbReference>
<dbReference type="InterPro" id="IPR022435">
    <property type="entry name" value="Surface-anchored_actinobac"/>
</dbReference>
<organism evidence="6 7">
    <name type="scientific">Corynebacterium urogenitale</name>
    <dbReference type="NCBI Taxonomy" id="2487892"/>
    <lineage>
        <taxon>Bacteria</taxon>
        <taxon>Bacillati</taxon>
        <taxon>Actinomycetota</taxon>
        <taxon>Actinomycetes</taxon>
        <taxon>Mycobacteriales</taxon>
        <taxon>Corynebacteriaceae</taxon>
        <taxon>Corynebacterium</taxon>
    </lineage>
</organism>
<dbReference type="InterPro" id="IPR022434">
    <property type="entry name" value="ABC_LPXTG_lipo_actinobac"/>
</dbReference>
<name>A0A5J6Z855_9CORY</name>
<dbReference type="PANTHER" id="PTHR42953">
    <property type="entry name" value="HIGH-AFFINITY ZINC UPTAKE SYSTEM PROTEIN ZNUA-RELATED"/>
    <property type="match status" value="1"/>
</dbReference>
<evidence type="ECO:0000256" key="2">
    <source>
        <dbReference type="ARBA" id="ARBA00022448"/>
    </source>
</evidence>
<dbReference type="Proteomes" id="UP000326711">
    <property type="component" value="Chromosome"/>
</dbReference>
<dbReference type="EMBL" id="CP045032">
    <property type="protein sequence ID" value="QFQ03146.1"/>
    <property type="molecule type" value="Genomic_DNA"/>
</dbReference>
<reference evidence="7" key="1">
    <citation type="submission" date="2019-10" db="EMBL/GenBank/DDBJ databases">
        <title>Complete genome sequence of Corynebacterium urogenitalis DSM 108747, isolated from the genital tract of a cow.</title>
        <authorList>
            <person name="Ruckert C."/>
            <person name="Ballas P."/>
            <person name="Wagener K."/>
            <person name="Drillich M."/>
            <person name="Kaempfer P."/>
            <person name="Busse H.-J."/>
            <person name="Ehling-Schulz M."/>
        </authorList>
    </citation>
    <scope>NUCLEOTIDE SEQUENCE [LARGE SCALE GENOMIC DNA]</scope>
    <source>
        <strain evidence="7">LMM 1652</strain>
    </source>
</reference>
<feature type="signal peptide" evidence="5">
    <location>
        <begin position="1"/>
        <end position="33"/>
    </location>
</feature>
<dbReference type="RefSeq" id="WP_151903427.1">
    <property type="nucleotide sequence ID" value="NZ_CP045032.1"/>
</dbReference>
<evidence type="ECO:0000256" key="4">
    <source>
        <dbReference type="RuleBase" id="RU003512"/>
    </source>
</evidence>
<evidence type="ECO:0000256" key="3">
    <source>
        <dbReference type="ARBA" id="ARBA00022729"/>
    </source>
</evidence>
<evidence type="ECO:0000313" key="7">
    <source>
        <dbReference type="Proteomes" id="UP000326711"/>
    </source>
</evidence>
<feature type="chain" id="PRO_5023807384" evidence="5">
    <location>
        <begin position="34"/>
        <end position="527"/>
    </location>
</feature>
<evidence type="ECO:0000313" key="6">
    <source>
        <dbReference type="EMBL" id="QFQ03146.1"/>
    </source>
</evidence>
<evidence type="ECO:0000256" key="1">
    <source>
        <dbReference type="ARBA" id="ARBA00011028"/>
    </source>
</evidence>
<dbReference type="InterPro" id="IPR006127">
    <property type="entry name" value="ZnuA-like"/>
</dbReference>
<sequence precursor="true">MAAPISSLLPRAPYRRVAGVLAAATLSASTASCATTAALPSTTDGITDVVATTPILTDLVRNVAGERARVTGLIPPNADPHTHELTLRDVRNAANADVAFTNGFLLEPQAVSHSVHSSVRSGVPVIPVAERAESKGAKLRPLVENLSLDSVWLGLRATGDDPQHKDEAAASQRQVAFHVTDVDGPGQVAAYVTGTFGQPEIFFDSADGLDGDPLGADSIQLPPNAHTHMSWSFAEPGIYTVDVATDLITGGERDTTALAKTTLTFAVGVPADEAPQQGAVQVVKEGHHDVRVDVGQKKMDLSGDGGDRETATTVIEVPSRTLQQVPAQRDFRFLGQPGDETYLLPQAVLGKHVHGDIDPHLWHTVGNAKAMVEIIRDELSRVDPHGAAAYQRNAKEYLDRLDSVDRSVREQIQAIPEGRRHLVTAHDGYAYLADTYGLDIAGFITPNPAVEPSARDVITLTRTLENLRVPAVFVEPTLAGQVNSLMAIADRLNVQVCTIRGDTFDAQVHSYEELMLANAAELRRCLS</sequence>
<dbReference type="PANTHER" id="PTHR42953:SF3">
    <property type="entry name" value="HIGH-AFFINITY ZINC UPTAKE SYSTEM PROTEIN ZNUA"/>
    <property type="match status" value="1"/>
</dbReference>
<dbReference type="InterPro" id="IPR006128">
    <property type="entry name" value="Lipoprotein_PsaA-like"/>
</dbReference>
<dbReference type="KEGG" id="cuo:CUROG_08990"/>
<proteinExistence type="inferred from homology"/>
<comment type="similarity">
    <text evidence="1 4">Belongs to the bacterial solute-binding protein 9 family.</text>
</comment>
<accession>A0A5J6Z855</accession>
<dbReference type="PRINTS" id="PR00690">
    <property type="entry name" value="ADHESNFAMILY"/>
</dbReference>
<keyword evidence="3 5" id="KW-0732">Signal</keyword>
<gene>
    <name evidence="6" type="primary">psaA2</name>
    <name evidence="6" type="ORF">CUROG_08990</name>
</gene>
<keyword evidence="2 4" id="KW-0813">Transport</keyword>
<dbReference type="GO" id="GO:0030001">
    <property type="term" value="P:metal ion transport"/>
    <property type="evidence" value="ECO:0007669"/>
    <property type="project" value="InterPro"/>
</dbReference>
<dbReference type="NCBIfam" id="NF038134">
    <property type="entry name" value="choice_anch_M"/>
    <property type="match status" value="1"/>
</dbReference>
<dbReference type="NCBIfam" id="TIGR03772">
    <property type="entry name" value="anch_rpt_subst"/>
    <property type="match status" value="1"/>
</dbReference>
<dbReference type="GO" id="GO:0046872">
    <property type="term" value="F:metal ion binding"/>
    <property type="evidence" value="ECO:0007669"/>
    <property type="project" value="UniProtKB-KW"/>
</dbReference>
<dbReference type="NCBIfam" id="TIGR03769">
    <property type="entry name" value="P_ac_wall_RPT"/>
    <property type="match status" value="1"/>
</dbReference>
<dbReference type="InterPro" id="IPR050492">
    <property type="entry name" value="Bact_metal-bind_prot9"/>
</dbReference>
<dbReference type="SUPFAM" id="SSF53807">
    <property type="entry name" value="Helical backbone' metal receptor"/>
    <property type="match status" value="1"/>
</dbReference>
<protein>
    <submittedName>
        <fullName evidence="6">Manganese ABC transporter substrate-binding lipoprotein</fullName>
    </submittedName>
</protein>
<dbReference type="OrthoDB" id="9810636at2"/>
<dbReference type="AlphaFoldDB" id="A0A5J6Z855"/>
<dbReference type="PRINTS" id="PR00691">
    <property type="entry name" value="ADHESINB"/>
</dbReference>
<keyword evidence="7" id="KW-1185">Reference proteome</keyword>
<keyword evidence="6" id="KW-0449">Lipoprotein</keyword>
<dbReference type="InterPro" id="IPR006129">
    <property type="entry name" value="AdhesinB"/>
</dbReference>
<dbReference type="Pfam" id="PF01297">
    <property type="entry name" value="ZnuA"/>
    <property type="match status" value="2"/>
</dbReference>
<dbReference type="GO" id="GO:0007155">
    <property type="term" value="P:cell adhesion"/>
    <property type="evidence" value="ECO:0007669"/>
    <property type="project" value="InterPro"/>
</dbReference>